<dbReference type="NCBIfam" id="NF004160">
    <property type="entry name" value="PRK05627.1-3"/>
    <property type="match status" value="1"/>
</dbReference>
<evidence type="ECO:0000256" key="3">
    <source>
        <dbReference type="ARBA" id="ARBA00022630"/>
    </source>
</evidence>
<feature type="domain" description="Riboflavin kinase" evidence="15">
    <location>
        <begin position="185"/>
        <end position="312"/>
    </location>
</feature>
<keyword evidence="11" id="KW-0511">Multifunctional enzyme</keyword>
<dbReference type="UniPathway" id="UPA00276">
    <property type="reaction ID" value="UER00406"/>
</dbReference>
<evidence type="ECO:0000256" key="7">
    <source>
        <dbReference type="ARBA" id="ARBA00022741"/>
    </source>
</evidence>
<dbReference type="GO" id="GO:0009398">
    <property type="term" value="P:FMN biosynthetic process"/>
    <property type="evidence" value="ECO:0007669"/>
    <property type="project" value="UniProtKB-UniRule"/>
</dbReference>
<dbReference type="AlphaFoldDB" id="A0A5D4KJR2"/>
<dbReference type="GO" id="GO:0006747">
    <property type="term" value="P:FAD biosynthetic process"/>
    <property type="evidence" value="ECO:0007669"/>
    <property type="project" value="UniProtKB-UniRule"/>
</dbReference>
<comment type="similarity">
    <text evidence="14">Belongs to the ribF family.</text>
</comment>
<evidence type="ECO:0000256" key="1">
    <source>
        <dbReference type="ARBA" id="ARBA00004726"/>
    </source>
</evidence>
<dbReference type="GO" id="GO:0008531">
    <property type="term" value="F:riboflavin kinase activity"/>
    <property type="evidence" value="ECO:0007669"/>
    <property type="project" value="UniProtKB-UniRule"/>
</dbReference>
<evidence type="ECO:0000256" key="4">
    <source>
        <dbReference type="ARBA" id="ARBA00022643"/>
    </source>
</evidence>
<dbReference type="GO" id="GO:0009231">
    <property type="term" value="P:riboflavin biosynthetic process"/>
    <property type="evidence" value="ECO:0007669"/>
    <property type="project" value="InterPro"/>
</dbReference>
<evidence type="ECO:0000256" key="6">
    <source>
        <dbReference type="ARBA" id="ARBA00022695"/>
    </source>
</evidence>
<dbReference type="Gene3D" id="3.40.50.620">
    <property type="entry name" value="HUPs"/>
    <property type="match status" value="1"/>
</dbReference>
<comment type="caution">
    <text evidence="16">The sequence shown here is derived from an EMBL/GenBank/DDBJ whole genome shotgun (WGS) entry which is preliminary data.</text>
</comment>
<gene>
    <name evidence="16" type="primary">ribF</name>
    <name evidence="16" type="ORF">FZC79_01310</name>
</gene>
<dbReference type="EC" id="2.7.7.2" evidence="14"/>
<dbReference type="NCBIfam" id="TIGR00083">
    <property type="entry name" value="ribF"/>
    <property type="match status" value="1"/>
</dbReference>
<dbReference type="PANTHER" id="PTHR22749:SF6">
    <property type="entry name" value="RIBOFLAVIN KINASE"/>
    <property type="match status" value="1"/>
</dbReference>
<reference evidence="16 17" key="1">
    <citation type="submission" date="2019-08" db="EMBL/GenBank/DDBJ databases">
        <title>Bacillus genomes from the desert of Cuatro Cienegas, Coahuila.</title>
        <authorList>
            <person name="Olmedo-Alvarez G."/>
        </authorList>
    </citation>
    <scope>NUCLEOTIDE SEQUENCE [LARGE SCALE GENOMIC DNA]</scope>
    <source>
        <strain evidence="16 17">CH40_1T</strain>
    </source>
</reference>
<dbReference type="FunFam" id="2.40.30.30:FF:000004">
    <property type="entry name" value="Riboflavin biosynthesis protein"/>
    <property type="match status" value="1"/>
</dbReference>
<evidence type="ECO:0000259" key="15">
    <source>
        <dbReference type="SMART" id="SM00904"/>
    </source>
</evidence>
<dbReference type="UniPathway" id="UPA00277">
    <property type="reaction ID" value="UER00407"/>
</dbReference>
<keyword evidence="4 14" id="KW-0288">FMN</keyword>
<evidence type="ECO:0000256" key="13">
    <source>
        <dbReference type="ARBA" id="ARBA00049494"/>
    </source>
</evidence>
<comment type="pathway">
    <text evidence="1 14">Cofactor biosynthesis; FAD biosynthesis; FAD from FMN: step 1/1.</text>
</comment>
<dbReference type="InterPro" id="IPR023465">
    <property type="entry name" value="Riboflavin_kinase_dom_sf"/>
</dbReference>
<dbReference type="Proteomes" id="UP000323317">
    <property type="component" value="Unassembled WGS sequence"/>
</dbReference>
<dbReference type="NCBIfam" id="NF004161">
    <property type="entry name" value="PRK05627.1-4"/>
    <property type="match status" value="1"/>
</dbReference>
<evidence type="ECO:0000256" key="8">
    <source>
        <dbReference type="ARBA" id="ARBA00022777"/>
    </source>
</evidence>
<evidence type="ECO:0000256" key="5">
    <source>
        <dbReference type="ARBA" id="ARBA00022679"/>
    </source>
</evidence>
<dbReference type="NCBIfam" id="NF004162">
    <property type="entry name" value="PRK05627.1-5"/>
    <property type="match status" value="1"/>
</dbReference>
<dbReference type="CDD" id="cd02064">
    <property type="entry name" value="FAD_synthetase_N"/>
    <property type="match status" value="1"/>
</dbReference>
<dbReference type="InterPro" id="IPR014729">
    <property type="entry name" value="Rossmann-like_a/b/a_fold"/>
</dbReference>
<keyword evidence="3 14" id="KW-0285">Flavoprotein</keyword>
<evidence type="ECO:0000256" key="11">
    <source>
        <dbReference type="ARBA" id="ARBA00023268"/>
    </source>
</evidence>
<evidence type="ECO:0000256" key="14">
    <source>
        <dbReference type="PIRNR" id="PIRNR004491"/>
    </source>
</evidence>
<evidence type="ECO:0000256" key="12">
    <source>
        <dbReference type="ARBA" id="ARBA00047880"/>
    </source>
</evidence>
<evidence type="ECO:0000256" key="9">
    <source>
        <dbReference type="ARBA" id="ARBA00022827"/>
    </source>
</evidence>
<dbReference type="InterPro" id="IPR015864">
    <property type="entry name" value="FAD_synthase"/>
</dbReference>
<dbReference type="FunFam" id="3.40.50.620:FF:000021">
    <property type="entry name" value="Riboflavin biosynthesis protein"/>
    <property type="match status" value="1"/>
</dbReference>
<dbReference type="Pfam" id="PF01687">
    <property type="entry name" value="Flavokinase"/>
    <property type="match status" value="1"/>
</dbReference>
<dbReference type="SUPFAM" id="SSF52374">
    <property type="entry name" value="Nucleotidylyl transferase"/>
    <property type="match status" value="1"/>
</dbReference>
<dbReference type="GO" id="GO:0005524">
    <property type="term" value="F:ATP binding"/>
    <property type="evidence" value="ECO:0007669"/>
    <property type="project" value="UniProtKB-UniRule"/>
</dbReference>
<dbReference type="NCBIfam" id="TIGR00125">
    <property type="entry name" value="cyt_tran_rel"/>
    <property type="match status" value="1"/>
</dbReference>
<sequence>MKVITVHHPHSFVPEDFPPLSMALGYFDGVHRGHQKVIKTAIKEAGESGLSTAVMTFDPHPSVVLGRKHKHVHYITPLQDKIKLMEELGVEYLFIVRFTSDFANLHPQEYVDQYIINLNVHHVSAGFDFSYGKLGKGNMETLQFHSRDKFSYTTVNKLTDHEEKISSTLIRKSLAEGEAEKVEHLLGRYYSTSGTVIHGDKRGRKIGFPTANIELSDDYIIPKLGVYAVRIFVQNHWHNGVANLGYKPTFNNPDDKVLSIEVHIFDYNSSIYGEEVKVEWHKYIRSEQKFNGIQQLIAQIEKDKQEAVSYFEKLLV</sequence>
<dbReference type="InterPro" id="IPR004821">
    <property type="entry name" value="Cyt_trans-like"/>
</dbReference>
<keyword evidence="5 14" id="KW-0808">Transferase</keyword>
<dbReference type="Pfam" id="PF06574">
    <property type="entry name" value="FAD_syn"/>
    <property type="match status" value="1"/>
</dbReference>
<keyword evidence="7 14" id="KW-0547">Nucleotide-binding</keyword>
<name>A0A5D4KJR2_9BACI</name>
<comment type="catalytic activity">
    <reaction evidence="12 14">
        <text>riboflavin + ATP = FMN + ADP + H(+)</text>
        <dbReference type="Rhea" id="RHEA:14357"/>
        <dbReference type="ChEBI" id="CHEBI:15378"/>
        <dbReference type="ChEBI" id="CHEBI:30616"/>
        <dbReference type="ChEBI" id="CHEBI:57986"/>
        <dbReference type="ChEBI" id="CHEBI:58210"/>
        <dbReference type="ChEBI" id="CHEBI:456216"/>
        <dbReference type="EC" id="2.7.1.26"/>
    </reaction>
</comment>
<dbReference type="EC" id="2.7.1.26" evidence="14"/>
<dbReference type="Gene3D" id="2.40.30.30">
    <property type="entry name" value="Riboflavin kinase-like"/>
    <property type="match status" value="1"/>
</dbReference>
<evidence type="ECO:0000256" key="10">
    <source>
        <dbReference type="ARBA" id="ARBA00022840"/>
    </source>
</evidence>
<dbReference type="SUPFAM" id="SSF82114">
    <property type="entry name" value="Riboflavin kinase-like"/>
    <property type="match status" value="1"/>
</dbReference>
<proteinExistence type="inferred from homology"/>
<comment type="catalytic activity">
    <reaction evidence="13 14">
        <text>FMN + ATP + H(+) = FAD + diphosphate</text>
        <dbReference type="Rhea" id="RHEA:17237"/>
        <dbReference type="ChEBI" id="CHEBI:15378"/>
        <dbReference type="ChEBI" id="CHEBI:30616"/>
        <dbReference type="ChEBI" id="CHEBI:33019"/>
        <dbReference type="ChEBI" id="CHEBI:57692"/>
        <dbReference type="ChEBI" id="CHEBI:58210"/>
        <dbReference type="EC" id="2.7.7.2"/>
    </reaction>
</comment>
<evidence type="ECO:0000256" key="2">
    <source>
        <dbReference type="ARBA" id="ARBA00005201"/>
    </source>
</evidence>
<keyword evidence="8 14" id="KW-0418">Kinase</keyword>
<protein>
    <recommendedName>
        <fullName evidence="14">Riboflavin biosynthesis protein</fullName>
    </recommendedName>
    <domain>
        <recommendedName>
            <fullName evidence="14">Riboflavin kinase</fullName>
            <ecNumber evidence="14">2.7.1.26</ecNumber>
        </recommendedName>
        <alternativeName>
            <fullName evidence="14">Flavokinase</fullName>
        </alternativeName>
    </domain>
    <domain>
        <recommendedName>
            <fullName evidence="14">FMN adenylyltransferase</fullName>
            <ecNumber evidence="14">2.7.7.2</ecNumber>
        </recommendedName>
        <alternativeName>
            <fullName evidence="14">FAD pyrophosphorylase</fullName>
        </alternativeName>
        <alternativeName>
            <fullName evidence="14">FAD synthase</fullName>
        </alternativeName>
    </domain>
</protein>
<comment type="pathway">
    <text evidence="2 14">Cofactor biosynthesis; FMN biosynthesis; FMN from riboflavin (ATP route): step 1/1.</text>
</comment>
<dbReference type="SMART" id="SM00904">
    <property type="entry name" value="Flavokinase"/>
    <property type="match status" value="1"/>
</dbReference>
<dbReference type="InterPro" id="IPR023468">
    <property type="entry name" value="Riboflavin_kinase"/>
</dbReference>
<dbReference type="EMBL" id="VTEH01000001">
    <property type="protein sequence ID" value="TYR77482.1"/>
    <property type="molecule type" value="Genomic_DNA"/>
</dbReference>
<keyword evidence="6 14" id="KW-0548">Nucleotidyltransferase</keyword>
<dbReference type="InterPro" id="IPR015865">
    <property type="entry name" value="Riboflavin_kinase_bac/euk"/>
</dbReference>
<keyword evidence="9 14" id="KW-0274">FAD</keyword>
<dbReference type="PIRSF" id="PIRSF004491">
    <property type="entry name" value="FAD_Synth"/>
    <property type="match status" value="1"/>
</dbReference>
<organism evidence="16 17">
    <name type="scientific">Rossellomorea vietnamensis</name>
    <dbReference type="NCBI Taxonomy" id="218284"/>
    <lineage>
        <taxon>Bacteria</taxon>
        <taxon>Bacillati</taxon>
        <taxon>Bacillota</taxon>
        <taxon>Bacilli</taxon>
        <taxon>Bacillales</taxon>
        <taxon>Bacillaceae</taxon>
        <taxon>Rossellomorea</taxon>
    </lineage>
</organism>
<dbReference type="GO" id="GO:0003919">
    <property type="term" value="F:FMN adenylyltransferase activity"/>
    <property type="evidence" value="ECO:0007669"/>
    <property type="project" value="UniProtKB-UniRule"/>
</dbReference>
<dbReference type="PANTHER" id="PTHR22749">
    <property type="entry name" value="RIBOFLAVIN KINASE/FMN ADENYLYLTRANSFERASE"/>
    <property type="match status" value="1"/>
</dbReference>
<dbReference type="RefSeq" id="WP_148945093.1">
    <property type="nucleotide sequence ID" value="NZ_VTEH01000001.1"/>
</dbReference>
<evidence type="ECO:0000313" key="16">
    <source>
        <dbReference type="EMBL" id="TYR77482.1"/>
    </source>
</evidence>
<keyword evidence="10 14" id="KW-0067">ATP-binding</keyword>
<accession>A0A5D4KJR2</accession>
<evidence type="ECO:0000313" key="17">
    <source>
        <dbReference type="Proteomes" id="UP000323317"/>
    </source>
</evidence>
<dbReference type="InterPro" id="IPR002606">
    <property type="entry name" value="Riboflavin_kinase_bac"/>
</dbReference>